<evidence type="ECO:0000313" key="1">
    <source>
        <dbReference type="EMBL" id="CAI4044534.1"/>
    </source>
</evidence>
<dbReference type="EMBL" id="OX365937">
    <property type="protein sequence ID" value="CAI4044534.1"/>
    <property type="molecule type" value="Genomic_DNA"/>
</dbReference>
<name>A0ABN8WHZ8_SACUV</name>
<keyword evidence="2" id="KW-1185">Reference proteome</keyword>
<sequence length="98" mass="11540">MIVDLYYNNYPTDCILNYKLKDKKNIPTFLNKFDQLLRRHGFDNICSNEIKTIDPRENQILCNVLNEAIPNEIDIVNTTSEDIFLIINELQKYRSVAT</sequence>
<organism evidence="1 2">
    <name type="scientific">Saccharomyces uvarum</name>
    <name type="common">Yeast</name>
    <name type="synonym">Saccharomyces bayanus var. uvarum</name>
    <dbReference type="NCBI Taxonomy" id="230603"/>
    <lineage>
        <taxon>Eukaryota</taxon>
        <taxon>Fungi</taxon>
        <taxon>Dikarya</taxon>
        <taxon>Ascomycota</taxon>
        <taxon>Saccharomycotina</taxon>
        <taxon>Saccharomycetes</taxon>
        <taxon>Saccharomycetales</taxon>
        <taxon>Saccharomycetaceae</taxon>
        <taxon>Saccharomyces</taxon>
    </lineage>
</organism>
<protein>
    <submittedName>
        <fullName evidence="1">Uncharacterized protein</fullName>
    </submittedName>
</protein>
<reference evidence="1" key="1">
    <citation type="submission" date="2022-10" db="EMBL/GenBank/DDBJ databases">
        <authorList>
            <person name="Byrne P K."/>
        </authorList>
    </citation>
    <scope>NUCLEOTIDE SEQUENCE</scope>
    <source>
        <strain evidence="1">ZP964</strain>
    </source>
</reference>
<proteinExistence type="predicted"/>
<dbReference type="Proteomes" id="UP001162085">
    <property type="component" value="Chromosome 10"/>
</dbReference>
<gene>
    <name evidence="1" type="primary">SUVZ10G0880</name>
    <name evidence="1" type="ORF">SUVZ_10G0880</name>
</gene>
<accession>A0ABN8WHZ8</accession>
<evidence type="ECO:0000313" key="2">
    <source>
        <dbReference type="Proteomes" id="UP001162085"/>
    </source>
</evidence>